<evidence type="ECO:0000313" key="2">
    <source>
        <dbReference type="EMBL" id="ALB29168.1"/>
    </source>
</evidence>
<reference evidence="2 3" key="1">
    <citation type="submission" date="2015-08" db="EMBL/GenBank/DDBJ databases">
        <title>Genomic sequence of Lactobacillus heilongjiangensis DSM 28069, isolated from Chinese traditional pickle.</title>
        <authorList>
            <person name="Jiang X."/>
            <person name="Zheng B."/>
            <person name="Cheng H."/>
        </authorList>
    </citation>
    <scope>NUCLEOTIDE SEQUENCE [LARGE SCALE GENOMIC DNA]</scope>
    <source>
        <strain evidence="2 3">DSM 28069</strain>
    </source>
</reference>
<organism evidence="2 3">
    <name type="scientific">Companilactobacillus heilongjiangensis</name>
    <dbReference type="NCBI Taxonomy" id="1074467"/>
    <lineage>
        <taxon>Bacteria</taxon>
        <taxon>Bacillati</taxon>
        <taxon>Bacillota</taxon>
        <taxon>Bacilli</taxon>
        <taxon>Lactobacillales</taxon>
        <taxon>Lactobacillaceae</taxon>
        <taxon>Companilactobacillus</taxon>
    </lineage>
</organism>
<dbReference type="PROSITE" id="PS51257">
    <property type="entry name" value="PROKAR_LIPOPROTEIN"/>
    <property type="match status" value="1"/>
</dbReference>
<sequence length="323" mass="35526">MKRKGLTVLILGLLLLIVGCGKVTTSSKDNQSPKKTEQSIDYARLSDSEKSEMTFTFVRSSDSSAVDLKIINRTSKNVTFNGDKFILAYPKKSNINSTIDSTIKIGSNSTKTFKKLFEGLNSADFSTIGLYCYKNKNNKLAYSEPNVMTVKSTNLKEEDLQKAYKKASATKKVEPVKKERPTNDTERQNSVPVGEINSGQQAVALIQSLNGPAPQGTSYTFMTDETSGTNGTVKTNDGQDVYWVRLFESGNNVAITVDDWTVFPNRTVIHQAPPSVGVSSNDQTQDNSDDSSEDDSVDSQSYDDSNQGDDTDTNDNYDVENMN</sequence>
<dbReference type="Proteomes" id="UP000061546">
    <property type="component" value="Chromosome"/>
</dbReference>
<feature type="compositionally biased region" description="Acidic residues" evidence="1">
    <location>
        <begin position="306"/>
        <end position="323"/>
    </location>
</feature>
<dbReference type="RefSeq" id="WP_041499564.1">
    <property type="nucleotide sequence ID" value="NZ_BJDV01000001.1"/>
</dbReference>
<evidence type="ECO:0000256" key="1">
    <source>
        <dbReference type="SAM" id="MobiDB-lite"/>
    </source>
</evidence>
<protein>
    <submittedName>
        <fullName evidence="2">Uncharacterized protein</fullName>
    </submittedName>
</protein>
<evidence type="ECO:0000313" key="3">
    <source>
        <dbReference type="Proteomes" id="UP000061546"/>
    </source>
</evidence>
<keyword evidence="3" id="KW-1185">Reference proteome</keyword>
<dbReference type="AlphaFoldDB" id="A0A0K2LDB4"/>
<dbReference type="STRING" id="1074467.JP39_07200"/>
<proteinExistence type="predicted"/>
<dbReference type="EMBL" id="CP012559">
    <property type="protein sequence ID" value="ALB29168.1"/>
    <property type="molecule type" value="Genomic_DNA"/>
</dbReference>
<dbReference type="OrthoDB" id="2328311at2"/>
<dbReference type="KEGG" id="lhi:JP39_07200"/>
<gene>
    <name evidence="2" type="ORF">JP39_07200</name>
</gene>
<feature type="region of interest" description="Disordered" evidence="1">
    <location>
        <begin position="166"/>
        <end position="193"/>
    </location>
</feature>
<name>A0A0K2LDB4_9LACO</name>
<accession>A0A0K2LDB4</accession>
<feature type="compositionally biased region" description="Acidic residues" evidence="1">
    <location>
        <begin position="287"/>
        <end position="297"/>
    </location>
</feature>
<feature type="compositionally biased region" description="Basic and acidic residues" evidence="1">
    <location>
        <begin position="171"/>
        <end position="187"/>
    </location>
</feature>
<feature type="region of interest" description="Disordered" evidence="1">
    <location>
        <begin position="271"/>
        <end position="323"/>
    </location>
</feature>